<proteinExistence type="predicted"/>
<keyword evidence="2" id="KW-1185">Reference proteome</keyword>
<name>A0A1I1JUB4_9BURK</name>
<gene>
    <name evidence="1" type="ORF">SAMN05216204_10722</name>
</gene>
<sequence length="97" mass="10289">MLFKKANGQVSEVDAWKASVVILGPSDGAESILSQFTSAEISSMMQWAQTQQSANGSINLVNWPGWKDACGRLHLDAGRAREVAAALLARLAASSTL</sequence>
<dbReference type="OrthoDB" id="9130581at2"/>
<dbReference type="RefSeq" id="WP_091873534.1">
    <property type="nucleotide sequence ID" value="NZ_FOLD01000007.1"/>
</dbReference>
<reference evidence="2" key="1">
    <citation type="submission" date="2016-10" db="EMBL/GenBank/DDBJ databases">
        <authorList>
            <person name="Varghese N."/>
            <person name="Submissions S."/>
        </authorList>
    </citation>
    <scope>NUCLEOTIDE SEQUENCE [LARGE SCALE GENOMIC DNA]</scope>
    <source>
        <strain evidence="2">CGMCC 1.12041</strain>
    </source>
</reference>
<protein>
    <submittedName>
        <fullName evidence="1">Uncharacterized protein</fullName>
    </submittedName>
</protein>
<accession>A0A1I1JUB4</accession>
<dbReference type="EMBL" id="FOLD01000007">
    <property type="protein sequence ID" value="SFC51552.1"/>
    <property type="molecule type" value="Genomic_DNA"/>
</dbReference>
<dbReference type="Proteomes" id="UP000198639">
    <property type="component" value="Unassembled WGS sequence"/>
</dbReference>
<evidence type="ECO:0000313" key="1">
    <source>
        <dbReference type="EMBL" id="SFC51552.1"/>
    </source>
</evidence>
<evidence type="ECO:0000313" key="2">
    <source>
        <dbReference type="Proteomes" id="UP000198639"/>
    </source>
</evidence>
<organism evidence="1 2">
    <name type="scientific">Massilia yuzhufengensis</name>
    <dbReference type="NCBI Taxonomy" id="1164594"/>
    <lineage>
        <taxon>Bacteria</taxon>
        <taxon>Pseudomonadati</taxon>
        <taxon>Pseudomonadota</taxon>
        <taxon>Betaproteobacteria</taxon>
        <taxon>Burkholderiales</taxon>
        <taxon>Oxalobacteraceae</taxon>
        <taxon>Telluria group</taxon>
        <taxon>Massilia</taxon>
    </lineage>
</organism>
<dbReference type="AlphaFoldDB" id="A0A1I1JUB4"/>